<evidence type="ECO:0000259" key="4">
    <source>
        <dbReference type="Pfam" id="PF00891"/>
    </source>
</evidence>
<dbReference type="Pfam" id="PF00891">
    <property type="entry name" value="Methyltransf_2"/>
    <property type="match status" value="1"/>
</dbReference>
<gene>
    <name evidence="5" type="ORF">SLS62_002080</name>
</gene>
<evidence type="ECO:0000313" key="6">
    <source>
        <dbReference type="Proteomes" id="UP001320420"/>
    </source>
</evidence>
<dbReference type="GO" id="GO:0032259">
    <property type="term" value="P:methylation"/>
    <property type="evidence" value="ECO:0007669"/>
    <property type="project" value="UniProtKB-KW"/>
</dbReference>
<name>A0AAN9YVX1_9PEZI</name>
<keyword evidence="6" id="KW-1185">Reference proteome</keyword>
<organism evidence="5 6">
    <name type="scientific">Diatrype stigma</name>
    <dbReference type="NCBI Taxonomy" id="117547"/>
    <lineage>
        <taxon>Eukaryota</taxon>
        <taxon>Fungi</taxon>
        <taxon>Dikarya</taxon>
        <taxon>Ascomycota</taxon>
        <taxon>Pezizomycotina</taxon>
        <taxon>Sordariomycetes</taxon>
        <taxon>Xylariomycetidae</taxon>
        <taxon>Xylariales</taxon>
        <taxon>Diatrypaceae</taxon>
        <taxon>Diatrype</taxon>
    </lineage>
</organism>
<dbReference type="Proteomes" id="UP001320420">
    <property type="component" value="Unassembled WGS sequence"/>
</dbReference>
<protein>
    <recommendedName>
        <fullName evidence="4">O-methyltransferase C-terminal domain-containing protein</fullName>
    </recommendedName>
</protein>
<dbReference type="InterPro" id="IPR001077">
    <property type="entry name" value="COMT_C"/>
</dbReference>
<keyword evidence="1" id="KW-0489">Methyltransferase</keyword>
<keyword evidence="3" id="KW-0949">S-adenosyl-L-methionine</keyword>
<dbReference type="PANTHER" id="PTHR43712:SF1">
    <property type="entry name" value="HYPOTHETICAL O-METHYLTRANSFERASE (EUROFUNG)-RELATED"/>
    <property type="match status" value="1"/>
</dbReference>
<dbReference type="Gene3D" id="3.40.50.150">
    <property type="entry name" value="Vaccinia Virus protein VP39"/>
    <property type="match status" value="1"/>
</dbReference>
<evidence type="ECO:0000313" key="5">
    <source>
        <dbReference type="EMBL" id="KAK7755795.1"/>
    </source>
</evidence>
<comment type="caution">
    <text evidence="5">The sequence shown here is derived from an EMBL/GenBank/DDBJ whole genome shotgun (WGS) entry which is preliminary data.</text>
</comment>
<evidence type="ECO:0000256" key="1">
    <source>
        <dbReference type="ARBA" id="ARBA00022603"/>
    </source>
</evidence>
<dbReference type="PANTHER" id="PTHR43712">
    <property type="entry name" value="PUTATIVE (AFU_ORTHOLOGUE AFUA_4G14580)-RELATED"/>
    <property type="match status" value="1"/>
</dbReference>
<evidence type="ECO:0000256" key="2">
    <source>
        <dbReference type="ARBA" id="ARBA00022679"/>
    </source>
</evidence>
<dbReference type="SUPFAM" id="SSF53335">
    <property type="entry name" value="S-adenosyl-L-methionine-dependent methyltransferases"/>
    <property type="match status" value="1"/>
</dbReference>
<dbReference type="GO" id="GO:0008171">
    <property type="term" value="F:O-methyltransferase activity"/>
    <property type="evidence" value="ECO:0007669"/>
    <property type="project" value="InterPro"/>
</dbReference>
<dbReference type="EMBL" id="JAKJXP020000010">
    <property type="protein sequence ID" value="KAK7755795.1"/>
    <property type="molecule type" value="Genomic_DNA"/>
</dbReference>
<evidence type="ECO:0000256" key="3">
    <source>
        <dbReference type="ARBA" id="ARBA00022691"/>
    </source>
</evidence>
<reference evidence="5 6" key="1">
    <citation type="submission" date="2024-02" db="EMBL/GenBank/DDBJ databases">
        <title>De novo assembly and annotation of 12 fungi associated with fruit tree decline syndrome in Ontario, Canada.</title>
        <authorList>
            <person name="Sulman M."/>
            <person name="Ellouze W."/>
            <person name="Ilyukhin E."/>
        </authorList>
    </citation>
    <scope>NUCLEOTIDE SEQUENCE [LARGE SCALE GENOMIC DNA]</scope>
    <source>
        <strain evidence="5 6">M11/M66-122</strain>
    </source>
</reference>
<dbReference type="InterPro" id="IPR016461">
    <property type="entry name" value="COMT-like"/>
</dbReference>
<dbReference type="InterPro" id="IPR029063">
    <property type="entry name" value="SAM-dependent_MTases_sf"/>
</dbReference>
<accession>A0AAN9YVX1</accession>
<dbReference type="AlphaFoldDB" id="A0AAN9YVX1"/>
<sequence length="392" mass="44372">MAAQPDNVQSLTEQLEGFLERPSSYVDSIDAAARHRLCQAARKVSFATEATGDSVHRVIHSSLQLPLARIGVEKRIFELLSKRDGSTMTNAKLAKRLLRYYQSMGMISQLADDEYGPNNVTKALATTGGQSGIGYYFEMVNQTFNALPQFLRETGYKNPTNPNNCPWQLGHLTDQSPFAWLQSHPEMREFFLPWMAHQRDGLPTIFDVVDFQQELGQNTDSSTILFVDMGGALGHQCIALKQRNPGLPGRIVLQEQAHMIEQVRVNPLPGFEGIEAEVHDFFTPQPLKGARAYYLRNIFHDFPNDKCVEILRNLKPAMTSESVVLIDEMVFPERDVHWRATQLDMSMMTCLAATERSESEWRVLIDEAGFKIVKIWKYTQAIHDSVIVVVPK</sequence>
<keyword evidence="2" id="KW-0808">Transferase</keyword>
<dbReference type="PROSITE" id="PS51683">
    <property type="entry name" value="SAM_OMT_II"/>
    <property type="match status" value="1"/>
</dbReference>
<proteinExistence type="predicted"/>
<feature type="domain" description="O-methyltransferase C-terminal" evidence="4">
    <location>
        <begin position="225"/>
        <end position="371"/>
    </location>
</feature>